<name>A0ABX6N3T9_9BURK</name>
<dbReference type="RefSeq" id="WP_171097063.1">
    <property type="nucleotide sequence ID" value="NZ_CP053084.1"/>
</dbReference>
<evidence type="ECO:0000313" key="1">
    <source>
        <dbReference type="EMBL" id="QJR28322.1"/>
    </source>
</evidence>
<protein>
    <submittedName>
        <fullName evidence="1">Uncharacterized protein</fullName>
    </submittedName>
</protein>
<keyword evidence="2" id="KW-1185">Reference proteome</keyword>
<accession>A0ABX6N3T9</accession>
<organism evidence="1 2">
    <name type="scientific">Limnobacter profundi</name>
    <dbReference type="NCBI Taxonomy" id="2732163"/>
    <lineage>
        <taxon>Bacteria</taxon>
        <taxon>Pseudomonadati</taxon>
        <taxon>Pseudomonadota</taxon>
        <taxon>Betaproteobacteria</taxon>
        <taxon>Burkholderiales</taxon>
        <taxon>Burkholderiaceae</taxon>
        <taxon>Limnobacter</taxon>
    </lineage>
</organism>
<dbReference type="Proteomes" id="UP000501130">
    <property type="component" value="Chromosome"/>
</dbReference>
<evidence type="ECO:0000313" key="2">
    <source>
        <dbReference type="Proteomes" id="UP000501130"/>
    </source>
</evidence>
<reference evidence="1 2" key="1">
    <citation type="submission" date="2020-05" db="EMBL/GenBank/DDBJ databases">
        <title>Compete genome of Limnobacter sp. SAORIC-580.</title>
        <authorList>
            <person name="Song J."/>
            <person name="Cho J.-C."/>
        </authorList>
    </citation>
    <scope>NUCLEOTIDE SEQUENCE [LARGE SCALE GENOMIC DNA]</scope>
    <source>
        <strain evidence="1 2">SAORIC-580</strain>
    </source>
</reference>
<sequence length="171" mass="19067">MFNQRSRSRSLSFDSNRRQGSFLGKASKFLFVLFSLMVVTALTLFGVSSCQEKAAAQQVLSYASKNNCEFRFEGVGHTLIENHCGNNAGVYFMTPQGLHTAPLIDPEVSNLVSQHGCEAPNSCVFNLEMKTRSISGQFDYTINGKQGFYSFEWPRDEQPRLVESSSTPNKS</sequence>
<dbReference type="EMBL" id="CP053084">
    <property type="protein sequence ID" value="QJR28322.1"/>
    <property type="molecule type" value="Genomic_DNA"/>
</dbReference>
<proteinExistence type="predicted"/>
<gene>
    <name evidence="1" type="ORF">HKT17_00690</name>
</gene>